<feature type="domain" description="FRG" evidence="1">
    <location>
        <begin position="24"/>
        <end position="120"/>
    </location>
</feature>
<gene>
    <name evidence="2" type="ORF">DSM104443_01557</name>
</gene>
<organism evidence="2 3">
    <name type="scientific">Usitatibacter rugosus</name>
    <dbReference type="NCBI Taxonomy" id="2732067"/>
    <lineage>
        <taxon>Bacteria</taxon>
        <taxon>Pseudomonadati</taxon>
        <taxon>Pseudomonadota</taxon>
        <taxon>Betaproteobacteria</taxon>
        <taxon>Nitrosomonadales</taxon>
        <taxon>Usitatibacteraceae</taxon>
        <taxon>Usitatibacter</taxon>
    </lineage>
</organism>
<evidence type="ECO:0000313" key="3">
    <source>
        <dbReference type="Proteomes" id="UP000501534"/>
    </source>
</evidence>
<evidence type="ECO:0000313" key="2">
    <source>
        <dbReference type="EMBL" id="QJR10493.1"/>
    </source>
</evidence>
<evidence type="ECO:0000259" key="1">
    <source>
        <dbReference type="SMART" id="SM00901"/>
    </source>
</evidence>
<accession>A0A6M4GVX8</accession>
<dbReference type="RefSeq" id="WP_171091045.1">
    <property type="nucleotide sequence ID" value="NZ_CP053069.1"/>
</dbReference>
<sequence length="249" mass="28302">MRHKDIRVRTVSDILSALKKQSARGANTWFRGHAVEKWPLVPSLARKKSHLLAESALIKRFMQNAVPHIDRPPTQEWEWMFLMQHHRAPTRLLDWSESPLASLYFVVSDPRHSRRDGAVWCLDPTALNSEARISGFKFESEIPAFGIDDVLDSYLPSRVDKTTSTMLPVAIMGPRNTPRMAAQLGVFTINHRDHRPLEGIGKGDHVWRWIVPAASKSALRNELAFLGFTALTLFPELDRVADLAKELLQ</sequence>
<dbReference type="SMART" id="SM00901">
    <property type="entry name" value="FRG"/>
    <property type="match status" value="1"/>
</dbReference>
<keyword evidence="3" id="KW-1185">Reference proteome</keyword>
<dbReference type="Proteomes" id="UP000501534">
    <property type="component" value="Chromosome"/>
</dbReference>
<protein>
    <recommendedName>
        <fullName evidence="1">FRG domain-containing protein</fullName>
    </recommendedName>
</protein>
<name>A0A6M4GVX8_9PROT</name>
<proteinExistence type="predicted"/>
<dbReference type="AlphaFoldDB" id="A0A6M4GVX8"/>
<dbReference type="Pfam" id="PF08867">
    <property type="entry name" value="FRG"/>
    <property type="match status" value="1"/>
</dbReference>
<dbReference type="InterPro" id="IPR014966">
    <property type="entry name" value="FRG-dom"/>
</dbReference>
<dbReference type="EMBL" id="CP053069">
    <property type="protein sequence ID" value="QJR10493.1"/>
    <property type="molecule type" value="Genomic_DNA"/>
</dbReference>
<reference evidence="2 3" key="1">
    <citation type="submission" date="2020-04" db="EMBL/GenBank/DDBJ databases">
        <title>Usitatibacter rugosus gen. nov., sp. nov. and Usitatibacter palustris sp. nov., novel members of Usitatibacteraceae fam. nov. within the order Nitrosomonadales isolated from soil.</title>
        <authorList>
            <person name="Huber K.J."/>
            <person name="Neumann-Schaal M."/>
            <person name="Geppert A."/>
            <person name="Luckner M."/>
            <person name="Wanner G."/>
            <person name="Overmann J."/>
        </authorList>
    </citation>
    <scope>NUCLEOTIDE SEQUENCE [LARGE SCALE GENOMIC DNA]</scope>
    <source>
        <strain evidence="2 3">0125_3</strain>
    </source>
</reference>
<dbReference type="KEGG" id="uru:DSM104443_01557"/>